<dbReference type="GO" id="GO:0016020">
    <property type="term" value="C:membrane"/>
    <property type="evidence" value="ECO:0007669"/>
    <property type="project" value="UniProtKB-SubCell"/>
</dbReference>
<evidence type="ECO:0000256" key="4">
    <source>
        <dbReference type="ARBA" id="ARBA00022777"/>
    </source>
</evidence>
<evidence type="ECO:0000259" key="8">
    <source>
        <dbReference type="PROSITE" id="PS50011"/>
    </source>
</evidence>
<dbReference type="InterPro" id="IPR011009">
    <property type="entry name" value="Kinase-like_dom_sf"/>
</dbReference>
<dbReference type="InterPro" id="IPR029787">
    <property type="entry name" value="Nucleotide_cyclase"/>
</dbReference>
<feature type="domain" description="Protein kinase" evidence="8">
    <location>
        <begin position="211"/>
        <end position="548"/>
    </location>
</feature>
<accession>A0A8J7QLT2</accession>
<dbReference type="AlphaFoldDB" id="A0A8J7QLT2"/>
<keyword evidence="3" id="KW-0547">Nucleotide-binding</keyword>
<evidence type="ECO:0000256" key="6">
    <source>
        <dbReference type="SAM" id="Coils"/>
    </source>
</evidence>
<gene>
    <name evidence="9" type="ORF">J3U88_19525</name>
</gene>
<keyword evidence="6" id="KW-0175">Coiled coil</keyword>
<dbReference type="SMART" id="SM00220">
    <property type="entry name" value="S_TKc"/>
    <property type="match status" value="1"/>
</dbReference>
<evidence type="ECO:0000256" key="1">
    <source>
        <dbReference type="ARBA" id="ARBA00004167"/>
    </source>
</evidence>
<reference evidence="9" key="1">
    <citation type="submission" date="2021-03" db="EMBL/GenBank/DDBJ databases">
        <authorList>
            <person name="Wang G."/>
        </authorList>
    </citation>
    <scope>NUCLEOTIDE SEQUENCE</scope>
    <source>
        <strain evidence="9">KCTC 12899</strain>
    </source>
</reference>
<dbReference type="Gene3D" id="1.10.510.10">
    <property type="entry name" value="Transferase(Phosphotransferase) domain 1"/>
    <property type="match status" value="1"/>
</dbReference>
<dbReference type="SUPFAM" id="SSF56112">
    <property type="entry name" value="Protein kinase-like (PK-like)"/>
    <property type="match status" value="1"/>
</dbReference>
<evidence type="ECO:0000256" key="5">
    <source>
        <dbReference type="ARBA" id="ARBA00022840"/>
    </source>
</evidence>
<dbReference type="Gene3D" id="3.30.70.1230">
    <property type="entry name" value="Nucleotide cyclase"/>
    <property type="match status" value="1"/>
</dbReference>
<name>A0A8J7QLT2_9BACT</name>
<keyword evidence="7" id="KW-0472">Membrane</keyword>
<dbReference type="GO" id="GO:0004016">
    <property type="term" value="F:adenylate cyclase activity"/>
    <property type="evidence" value="ECO:0007669"/>
    <property type="project" value="UniProtKB-ARBA"/>
</dbReference>
<evidence type="ECO:0000256" key="3">
    <source>
        <dbReference type="ARBA" id="ARBA00022741"/>
    </source>
</evidence>
<feature type="coiled-coil region" evidence="6">
    <location>
        <begin position="509"/>
        <end position="550"/>
    </location>
</feature>
<evidence type="ECO:0000256" key="7">
    <source>
        <dbReference type="SAM" id="Phobius"/>
    </source>
</evidence>
<comment type="caution">
    <text evidence="9">The sequence shown here is derived from an EMBL/GenBank/DDBJ whole genome shotgun (WGS) entry which is preliminary data.</text>
</comment>
<dbReference type="PANTHER" id="PTHR43289:SF33">
    <property type="entry name" value="SERINE_THREONINE KINASE 31"/>
    <property type="match status" value="1"/>
</dbReference>
<dbReference type="Pfam" id="PF00069">
    <property type="entry name" value="Pkinase"/>
    <property type="match status" value="1"/>
</dbReference>
<dbReference type="InterPro" id="IPR001054">
    <property type="entry name" value="A/G_cyclase"/>
</dbReference>
<protein>
    <submittedName>
        <fullName evidence="9">Protein kinase</fullName>
    </submittedName>
</protein>
<dbReference type="CDD" id="cd07302">
    <property type="entry name" value="CHD"/>
    <property type="match status" value="1"/>
</dbReference>
<dbReference type="PANTHER" id="PTHR43289">
    <property type="entry name" value="MITOGEN-ACTIVATED PROTEIN KINASE KINASE KINASE 20-RELATED"/>
    <property type="match status" value="1"/>
</dbReference>
<keyword evidence="5" id="KW-0067">ATP-binding</keyword>
<feature type="transmembrane region" description="Helical" evidence="7">
    <location>
        <begin position="550"/>
        <end position="571"/>
    </location>
</feature>
<dbReference type="SUPFAM" id="SSF55073">
    <property type="entry name" value="Nucleotide cyclase"/>
    <property type="match status" value="1"/>
</dbReference>
<dbReference type="GO" id="GO:0005524">
    <property type="term" value="F:ATP binding"/>
    <property type="evidence" value="ECO:0007669"/>
    <property type="project" value="UniProtKB-KW"/>
</dbReference>
<feature type="transmembrane region" description="Helical" evidence="7">
    <location>
        <begin position="451"/>
        <end position="474"/>
    </location>
</feature>
<dbReference type="GO" id="GO:0035556">
    <property type="term" value="P:intracellular signal transduction"/>
    <property type="evidence" value="ECO:0007669"/>
    <property type="project" value="InterPro"/>
</dbReference>
<comment type="subcellular location">
    <subcellularLocation>
        <location evidence="1">Membrane</location>
        <topology evidence="1">Single-pass membrane protein</topology>
    </subcellularLocation>
</comment>
<keyword evidence="7" id="KW-1133">Transmembrane helix</keyword>
<dbReference type="Proteomes" id="UP000664417">
    <property type="component" value="Unassembled WGS sequence"/>
</dbReference>
<dbReference type="EMBL" id="JAFREP010000018">
    <property type="protein sequence ID" value="MBO1320678.1"/>
    <property type="molecule type" value="Genomic_DNA"/>
</dbReference>
<sequence length="589" mass="65824">MKVTQSDPSPTKPSQENPPAMKFLVFTDLAGSTHMVERLGDAAAAEIFAHHDRIARNLIERWHGREIDRTDGFFLIFDRAVTAVGFALAYHQALHDLAASRKVEISSRVGIYLEEVRIVQNTPEKIARGMKPVEVLGRPVRLAERLMDMGDAGQTLLTRAVLDLAVSAAKETPFTDRPFKWVSHGEYTLSKLGPTLEVCDIGDPDLAPFSTPESPILGESLVGVSIPGEQLWIPRKNEEIPGHSHWVLRKKLRRIGDQSDWIGEHVKTGDRRVFKITNEPEQLKMLKREVAVFRLLREELGDRADITPIHDWNFEYPPYFLEMGCTEQGFLDDWAETQGGLDQLSLDVRLDLIIQIAKTLDAAHSVGVLHKCLSPKSVQVQVDQNGKVYPRLCNFGYGAIARPERLKDIGISTAQMKIPTLFNAQLGVSELALYLAPEVQKGQSATLQSDVYSLGVLLYQMVIGSFEGSTTGYWQERMSDKVMRDLISDLVDSDPNKRLMRPLWVVEQLQSMDEKRAELAEQTEAAERRRAQHEEDLKAALSQAQSYRKAVLVLALLLLTSLGILGVSAFAHGQEPPDPARVSETTTDP</sequence>
<proteinExistence type="predicted"/>
<dbReference type="PROSITE" id="PS50011">
    <property type="entry name" value="PROTEIN_KINASE_DOM"/>
    <property type="match status" value="1"/>
</dbReference>
<dbReference type="RefSeq" id="WP_207860631.1">
    <property type="nucleotide sequence ID" value="NZ_JAFREP010000018.1"/>
</dbReference>
<dbReference type="InterPro" id="IPR000719">
    <property type="entry name" value="Prot_kinase_dom"/>
</dbReference>
<keyword evidence="2" id="KW-0808">Transferase</keyword>
<organism evidence="9 10">
    <name type="scientific">Acanthopleuribacter pedis</name>
    <dbReference type="NCBI Taxonomy" id="442870"/>
    <lineage>
        <taxon>Bacteria</taxon>
        <taxon>Pseudomonadati</taxon>
        <taxon>Acidobacteriota</taxon>
        <taxon>Holophagae</taxon>
        <taxon>Acanthopleuribacterales</taxon>
        <taxon>Acanthopleuribacteraceae</taxon>
        <taxon>Acanthopleuribacter</taxon>
    </lineage>
</organism>
<keyword evidence="10" id="KW-1185">Reference proteome</keyword>
<evidence type="ECO:0000313" key="10">
    <source>
        <dbReference type="Proteomes" id="UP000664417"/>
    </source>
</evidence>
<keyword evidence="4 9" id="KW-0418">Kinase</keyword>
<evidence type="ECO:0000256" key="2">
    <source>
        <dbReference type="ARBA" id="ARBA00022679"/>
    </source>
</evidence>
<keyword evidence="7" id="KW-0812">Transmembrane</keyword>
<evidence type="ECO:0000313" key="9">
    <source>
        <dbReference type="EMBL" id="MBO1320678.1"/>
    </source>
</evidence>
<dbReference type="GO" id="GO:0009190">
    <property type="term" value="P:cyclic nucleotide biosynthetic process"/>
    <property type="evidence" value="ECO:0007669"/>
    <property type="project" value="InterPro"/>
</dbReference>
<dbReference type="GO" id="GO:0004674">
    <property type="term" value="F:protein serine/threonine kinase activity"/>
    <property type="evidence" value="ECO:0007669"/>
    <property type="project" value="TreeGrafter"/>
</dbReference>